<dbReference type="Proteomes" id="UP001262032">
    <property type="component" value="Unassembled WGS sequence"/>
</dbReference>
<dbReference type="CDD" id="cd01300">
    <property type="entry name" value="YtcJ_like"/>
    <property type="match status" value="1"/>
</dbReference>
<dbReference type="SUPFAM" id="SSF51556">
    <property type="entry name" value="Metallo-dependent hydrolases"/>
    <property type="match status" value="1"/>
</dbReference>
<dbReference type="InterPro" id="IPR013108">
    <property type="entry name" value="Amidohydro_3"/>
</dbReference>
<dbReference type="PANTHER" id="PTHR22642">
    <property type="entry name" value="IMIDAZOLONEPROPIONASE"/>
    <property type="match status" value="1"/>
</dbReference>
<dbReference type="AlphaFoldDB" id="A0AAW8NFV6"/>
<comment type="caution">
    <text evidence="2">The sequence shown here is derived from an EMBL/GenBank/DDBJ whole genome shotgun (WGS) entry which is preliminary data.</text>
</comment>
<evidence type="ECO:0000313" key="3">
    <source>
        <dbReference type="Proteomes" id="UP001262032"/>
    </source>
</evidence>
<dbReference type="EMBL" id="JAVDWN010000017">
    <property type="protein sequence ID" value="MDR7165620.1"/>
    <property type="molecule type" value="Genomic_DNA"/>
</dbReference>
<dbReference type="PANTHER" id="PTHR22642:SF2">
    <property type="entry name" value="PROTEIN LONG AFTER FAR-RED 3"/>
    <property type="match status" value="1"/>
</dbReference>
<name>A0AAW8NFV6_PSEOX</name>
<accession>A0AAW8NFV6</accession>
<proteinExistence type="predicted"/>
<dbReference type="SUPFAM" id="SSF51338">
    <property type="entry name" value="Composite domain of metallo-dependent hydrolases"/>
    <property type="match status" value="1"/>
</dbReference>
<dbReference type="Gene3D" id="2.30.40.10">
    <property type="entry name" value="Urease, subunit C, domain 1"/>
    <property type="match status" value="1"/>
</dbReference>
<dbReference type="InterPro" id="IPR011059">
    <property type="entry name" value="Metal-dep_hydrolase_composite"/>
</dbReference>
<gene>
    <name evidence="2" type="ORF">J2X12_003674</name>
</gene>
<dbReference type="Pfam" id="PF07969">
    <property type="entry name" value="Amidohydro_3"/>
    <property type="match status" value="1"/>
</dbReference>
<dbReference type="RefSeq" id="WP_026935778.1">
    <property type="nucleotide sequence ID" value="NZ_JAVDWN010000017.1"/>
</dbReference>
<organism evidence="2 3">
    <name type="scientific">Pseudarthrobacter oxydans</name>
    <name type="common">Arthrobacter oxydans</name>
    <dbReference type="NCBI Taxonomy" id="1671"/>
    <lineage>
        <taxon>Bacteria</taxon>
        <taxon>Bacillati</taxon>
        <taxon>Actinomycetota</taxon>
        <taxon>Actinomycetes</taxon>
        <taxon>Micrococcales</taxon>
        <taxon>Micrococcaceae</taxon>
        <taxon>Pseudarthrobacter</taxon>
    </lineage>
</organism>
<protein>
    <submittedName>
        <fullName evidence="2">Amidohydrolase YtcJ</fullName>
    </submittedName>
</protein>
<dbReference type="Gene3D" id="3.20.20.140">
    <property type="entry name" value="Metal-dependent hydrolases"/>
    <property type="match status" value="1"/>
</dbReference>
<evidence type="ECO:0000313" key="2">
    <source>
        <dbReference type="EMBL" id="MDR7165620.1"/>
    </source>
</evidence>
<sequence length="547" mass="58535">MKLDLLLSAGTILTLDTDRPTAERVGVLGGRIVGFDEEIDGLEAARTVDFGSGTITPGLIDAHCHAIWWGLNLAQADYSHIRKLEDFFEVLSEQVSRIPAQPDPGRWLLGHSFNQYSSGSEYPRLEEIDRITGNVPLYIRHASGHAAIVNSAALRMIGALEPGFSDPTGGVVCRDESGRPTGLLEEAAQALAQAHILPFPLSELVDALDEATNRFAAQGITSFGEAGIGAGWISHSPVEFAAYQQAVSEGRLHARAQLMPVLDALQPLSAHQSDFFGAEESIGLSLGIGSGFGNASLRLGHVKVFLDGALVSKTAAVSDVMCSHGSGHGYLLGEPAEYRRRTLAAYRAGWPLALHAIGDIAIDLALDLIAEAQEKYGLLSVPNRIEHFGLSRPEQVERAGALGISVVPQMGFIRDLGDQLIASVDPERESWLYRGRSVIDAGAGLIGSSDLPVIGNNIRMAMDAAVQRTTSSGRVLNSAERIDRSEALRMHTVWAAHAMGLSDDRGTLERGKLADFTVFSGNPLTSSTMQELEILATFVGGKETYAK</sequence>
<dbReference type="InterPro" id="IPR033932">
    <property type="entry name" value="YtcJ-like"/>
</dbReference>
<dbReference type="GO" id="GO:0016810">
    <property type="term" value="F:hydrolase activity, acting on carbon-nitrogen (but not peptide) bonds"/>
    <property type="evidence" value="ECO:0007669"/>
    <property type="project" value="InterPro"/>
</dbReference>
<evidence type="ECO:0000259" key="1">
    <source>
        <dbReference type="Pfam" id="PF07969"/>
    </source>
</evidence>
<reference evidence="2" key="1">
    <citation type="submission" date="2023-07" db="EMBL/GenBank/DDBJ databases">
        <title>Sorghum-associated microbial communities from plants grown in Nebraska, USA.</title>
        <authorList>
            <person name="Schachtman D."/>
        </authorList>
    </citation>
    <scope>NUCLEOTIDE SEQUENCE</scope>
    <source>
        <strain evidence="2">BE261</strain>
    </source>
</reference>
<dbReference type="InterPro" id="IPR032466">
    <property type="entry name" value="Metal_Hydrolase"/>
</dbReference>
<dbReference type="Gene3D" id="3.10.310.70">
    <property type="match status" value="1"/>
</dbReference>
<feature type="domain" description="Amidohydrolase 3" evidence="1">
    <location>
        <begin position="47"/>
        <end position="545"/>
    </location>
</feature>